<sequence>MVSHLTMVYRQGQFKRPGGWLPDNPRVHIKWTRELLAELEERRQSRGALRADDRAWPVQDFDRVVKSSARFRMLAAAMLIEVPNKEPYASDPVGTSTIRDYEELLDAFDLIVKAKAPQWSMSEFNSNMIGFPFNAILDRPMATPSGYAFFLEPQINEKLKLILNAWRDNVLSTEKSLHVISTASNGWLNEKSLKIIEDETNVDGRHLKFTELFDCDPIRDPAHWGFTSWDDFFVRRFKDIDTIRPVHFPTDTKWIANSCESLPFARQTEVKEYDSFWLKGQPYSVAEMLNCEPRYTSRFVGGTVYQAFLSAMSYHRWHSPVKGDIVHATVIDGTYFSEPMITDFNSTEDSQGYICHVATRAVFIIDTKDPVIGLVGAVYVGMADVSTCEILEKFRGSLPVAVEKGEEIGMFHHGGSTHSLLFEKKVRLAWVSEASPETATRNIPIRSALAYAYAAV</sequence>
<keyword evidence="2" id="KW-1185">Reference proteome</keyword>
<evidence type="ECO:0000313" key="1">
    <source>
        <dbReference type="EMBL" id="KAJ2978698.1"/>
    </source>
</evidence>
<dbReference type="EMBL" id="JAPDGR010001918">
    <property type="protein sequence ID" value="KAJ2978698.1"/>
    <property type="molecule type" value="Genomic_DNA"/>
</dbReference>
<dbReference type="Proteomes" id="UP001143856">
    <property type="component" value="Unassembled WGS sequence"/>
</dbReference>
<comment type="caution">
    <text evidence="1">The sequence shown here is derived from an EMBL/GenBank/DDBJ whole genome shotgun (WGS) entry which is preliminary data.</text>
</comment>
<evidence type="ECO:0000313" key="2">
    <source>
        <dbReference type="Proteomes" id="UP001143856"/>
    </source>
</evidence>
<organism evidence="1 2">
    <name type="scientific">Xylaria curta</name>
    <dbReference type="NCBI Taxonomy" id="42375"/>
    <lineage>
        <taxon>Eukaryota</taxon>
        <taxon>Fungi</taxon>
        <taxon>Dikarya</taxon>
        <taxon>Ascomycota</taxon>
        <taxon>Pezizomycotina</taxon>
        <taxon>Sordariomycetes</taxon>
        <taxon>Xylariomycetidae</taxon>
        <taxon>Xylariales</taxon>
        <taxon>Xylariaceae</taxon>
        <taxon>Xylaria</taxon>
    </lineage>
</organism>
<gene>
    <name evidence="1" type="ORF">NUW58_g7414</name>
</gene>
<reference evidence="1" key="1">
    <citation type="submission" date="2022-10" db="EMBL/GenBank/DDBJ databases">
        <title>Genome Sequence of Xylaria curta.</title>
        <authorList>
            <person name="Buettner E."/>
        </authorList>
    </citation>
    <scope>NUCLEOTIDE SEQUENCE</scope>
    <source>
        <strain evidence="1">Babe10</strain>
    </source>
</reference>
<name>A0ACC1NIQ9_9PEZI</name>
<protein>
    <submittedName>
        <fullName evidence="1">Uncharacterized protein</fullName>
    </submittedName>
</protein>
<proteinExistence type="predicted"/>
<accession>A0ACC1NIQ9</accession>